<dbReference type="GeneID" id="42177928"/>
<reference evidence="2 3" key="2">
    <citation type="submission" date="2019-04" db="EMBL/GenBank/DDBJ databases">
        <authorList>
            <person name="Yang S."/>
            <person name="Wei W."/>
        </authorList>
    </citation>
    <scope>NUCLEOTIDE SEQUENCE [LARGE SCALE GENOMIC DNA]</scope>
    <source>
        <strain evidence="3">ZP60</strain>
    </source>
</reference>
<evidence type="ECO:0000313" key="3">
    <source>
        <dbReference type="Proteomes" id="UP000297053"/>
    </source>
</evidence>
<feature type="transmembrane region" description="Helical" evidence="1">
    <location>
        <begin position="88"/>
        <end position="108"/>
    </location>
</feature>
<reference evidence="2 3" key="1">
    <citation type="submission" date="2019-04" db="EMBL/GenBank/DDBJ databases">
        <title>Complete genome sequence of Arthrobacter sp. ZXY-2 associated with effective atrazine degradation and salt adaptation.</title>
        <authorList>
            <person name="Zhao X."/>
        </authorList>
    </citation>
    <scope>NUCLEOTIDE SEQUENCE [LARGE SCALE GENOMIC DNA]</scope>
    <source>
        <strain evidence="3">ZP60</strain>
    </source>
</reference>
<dbReference type="EMBL" id="CP039375">
    <property type="protein sequence ID" value="QCD64712.1"/>
    <property type="molecule type" value="Genomic_DNA"/>
</dbReference>
<dbReference type="Proteomes" id="UP000297053">
    <property type="component" value="Chromosome"/>
</dbReference>
<keyword evidence="1" id="KW-0472">Membrane</keyword>
<accession>A0A4D6KBX5</accession>
<keyword evidence="1" id="KW-0812">Transmembrane</keyword>
<dbReference type="AlphaFoldDB" id="A0A4D6KBX5"/>
<feature type="transmembrane region" description="Helical" evidence="1">
    <location>
        <begin position="64"/>
        <end position="82"/>
    </location>
</feature>
<feature type="transmembrane region" description="Helical" evidence="1">
    <location>
        <begin position="7"/>
        <end position="27"/>
    </location>
</feature>
<organism evidence="2 3">
    <name type="scientific">Halomicrobium mukohataei</name>
    <dbReference type="NCBI Taxonomy" id="57705"/>
    <lineage>
        <taxon>Archaea</taxon>
        <taxon>Methanobacteriati</taxon>
        <taxon>Methanobacteriota</taxon>
        <taxon>Stenosarchaea group</taxon>
        <taxon>Halobacteria</taxon>
        <taxon>Halobacteriales</taxon>
        <taxon>Haloarculaceae</taxon>
        <taxon>Halomicrobium</taxon>
    </lineage>
</organism>
<dbReference type="RefSeq" id="WP_015764156.1">
    <property type="nucleotide sequence ID" value="NZ_CP039375.1"/>
</dbReference>
<proteinExistence type="predicted"/>
<keyword evidence="1" id="KW-1133">Transmembrane helix</keyword>
<evidence type="ECO:0000256" key="1">
    <source>
        <dbReference type="SAM" id="Phobius"/>
    </source>
</evidence>
<feature type="transmembrane region" description="Helical" evidence="1">
    <location>
        <begin position="33"/>
        <end position="52"/>
    </location>
</feature>
<gene>
    <name evidence="2" type="ORF">E5139_03285</name>
</gene>
<protein>
    <submittedName>
        <fullName evidence="2">Uncharacterized protein</fullName>
    </submittedName>
</protein>
<dbReference type="KEGG" id="halz:E5139_03285"/>
<sequence>MSRITKGVSLLGTLVAVATVFTPAVYAVSHTQALANVLLGQFAAMTIGYTAYRIASGKRPTLRPALVGLLCGLGIAISPVVLVPVTGFTTVTMFGGGFVAAIGLYGVVASQLGEDEERIPDLSAERSPDESPKAA</sequence>
<dbReference type="OMA" id="VIPVAYE"/>
<name>A0A4D6KBX5_9EURY</name>
<evidence type="ECO:0000313" key="2">
    <source>
        <dbReference type="EMBL" id="QCD64712.1"/>
    </source>
</evidence>